<dbReference type="Gene3D" id="1.10.620.20">
    <property type="entry name" value="Ribonucleotide Reductase, subunit A"/>
    <property type="match status" value="1"/>
</dbReference>
<reference evidence="5 6" key="1">
    <citation type="submission" date="2017-07" db="EMBL/GenBank/DDBJ databases">
        <title>Draft whole genome sequences of clinical Proprionibacteriaceae strains.</title>
        <authorList>
            <person name="Bernier A.-M."/>
            <person name="Bernard K."/>
            <person name="Domingo M.-C."/>
        </authorList>
    </citation>
    <scope>NUCLEOTIDE SEQUENCE [LARGE SCALE GENOMIC DNA]</scope>
    <source>
        <strain evidence="5 6">NML 030167</strain>
    </source>
</reference>
<comment type="caution">
    <text evidence="5">The sequence shown here is derived from an EMBL/GenBank/DDBJ whole genome shotgun (WGS) entry which is preliminary data.</text>
</comment>
<dbReference type="PIRSF" id="PIRSF000040">
    <property type="entry name" value="MMOH_comp"/>
    <property type="match status" value="1"/>
</dbReference>
<evidence type="ECO:0000256" key="3">
    <source>
        <dbReference type="ARBA" id="ARBA00023033"/>
    </source>
</evidence>
<dbReference type="EMBL" id="NMVO01000012">
    <property type="protein sequence ID" value="OYO14357.1"/>
    <property type="molecule type" value="Genomic_DNA"/>
</dbReference>
<dbReference type="AlphaFoldDB" id="A0A255GER4"/>
<evidence type="ECO:0000313" key="6">
    <source>
        <dbReference type="Proteomes" id="UP000215896"/>
    </source>
</evidence>
<keyword evidence="3 5" id="KW-0503">Monooxygenase</keyword>
<gene>
    <name evidence="5" type="ORF">CGZ94_07000</name>
</gene>
<name>A0A255GER4_9ACTN</name>
<dbReference type="EC" id="1.14.13.227" evidence="1"/>
<dbReference type="GO" id="GO:0016709">
    <property type="term" value="F:oxidoreductase activity, acting on paired donors, with incorporation or reduction of molecular oxygen, NAD(P)H as one donor, and incorporation of one atom of oxygen"/>
    <property type="evidence" value="ECO:0007669"/>
    <property type="project" value="InterPro"/>
</dbReference>
<dbReference type="InterPro" id="IPR012078">
    <property type="entry name" value="MP_mOase_hydro"/>
</dbReference>
<dbReference type="Pfam" id="PF02332">
    <property type="entry name" value="Phenol_Hydrox"/>
    <property type="match status" value="1"/>
</dbReference>
<protein>
    <recommendedName>
        <fullName evidence="1">propane 2-monooxygenase</fullName>
        <ecNumber evidence="1">1.14.13.227</ecNumber>
    </recommendedName>
</protein>
<accession>A0A4R6M0R6</accession>
<keyword evidence="6" id="KW-1185">Reference proteome</keyword>
<evidence type="ECO:0000256" key="4">
    <source>
        <dbReference type="ARBA" id="ARBA00048941"/>
    </source>
</evidence>
<dbReference type="RefSeq" id="WP_094355361.1">
    <property type="nucleotide sequence ID" value="NZ_NMVK01000002.1"/>
</dbReference>
<evidence type="ECO:0000256" key="2">
    <source>
        <dbReference type="ARBA" id="ARBA00023002"/>
    </source>
</evidence>
<proteinExistence type="predicted"/>
<dbReference type="OrthoDB" id="9806768at2"/>
<sequence length="348" mass="39382">MQYELKTQIIEPDRQTFDHIAKRFGDKPATRYQEGTYDLQPVENFHYRPTWAPDKELYDADYSNFKLADPYSYADPRQYYYTPYVTNRSAMHEGFGKSLDYVSDKDLLGRAPQEWQRLIAEVIIPLRHLESGAQMLYSGACRFAYGTTISQCCGYAGFDRIGNAQLLSRIGIALGEQTASVLKSAKQGWVSDPAWQGLRKMIEELLVVEDWAVAVIGLDLIDKLLDAMIYRNLDEEAIMGGAGAYSLLAQHIGTWYADQRKWLDALYRTWLADEQYGEQNRAHFTEAVDTWFPQAVAAVTLLAEKADGIVDANCVEAVRAAADQIAAEYRELGLEIQQSPQSLQGQEN</sequence>
<evidence type="ECO:0000256" key="1">
    <source>
        <dbReference type="ARBA" id="ARBA00012710"/>
    </source>
</evidence>
<comment type="catalytic activity">
    <reaction evidence="4">
        <text>propane + NADH + O2 + H(+) = propan-2-ol + NAD(+) + H2O</text>
        <dbReference type="Rhea" id="RHEA:49992"/>
        <dbReference type="ChEBI" id="CHEBI:15377"/>
        <dbReference type="ChEBI" id="CHEBI:15378"/>
        <dbReference type="ChEBI" id="CHEBI:15379"/>
        <dbReference type="ChEBI" id="CHEBI:17824"/>
        <dbReference type="ChEBI" id="CHEBI:32879"/>
        <dbReference type="ChEBI" id="CHEBI:57540"/>
        <dbReference type="ChEBI" id="CHEBI:57945"/>
        <dbReference type="EC" id="1.14.13.227"/>
    </reaction>
</comment>
<organism evidence="5 6">
    <name type="scientific">Enemella evansiae</name>
    <dbReference type="NCBI Taxonomy" id="2016499"/>
    <lineage>
        <taxon>Bacteria</taxon>
        <taxon>Bacillati</taxon>
        <taxon>Actinomycetota</taxon>
        <taxon>Actinomycetes</taxon>
        <taxon>Propionibacteriales</taxon>
        <taxon>Propionibacteriaceae</taxon>
        <taxon>Enemella</taxon>
    </lineage>
</organism>
<evidence type="ECO:0000313" key="5">
    <source>
        <dbReference type="EMBL" id="OYO14357.1"/>
    </source>
</evidence>
<dbReference type="SUPFAM" id="SSF47240">
    <property type="entry name" value="Ferritin-like"/>
    <property type="match status" value="1"/>
</dbReference>
<accession>A0A255GER4</accession>
<dbReference type="Proteomes" id="UP000215896">
    <property type="component" value="Unassembled WGS sequence"/>
</dbReference>
<dbReference type="InterPro" id="IPR009078">
    <property type="entry name" value="Ferritin-like_SF"/>
</dbReference>
<dbReference type="InterPro" id="IPR012348">
    <property type="entry name" value="RNR-like"/>
</dbReference>
<keyword evidence="2" id="KW-0560">Oxidoreductase</keyword>
<dbReference type="InterPro" id="IPR003430">
    <property type="entry name" value="Phenol_Hydrox"/>
</dbReference>